<evidence type="ECO:0000313" key="2">
    <source>
        <dbReference type="EMBL" id="SFG30936.1"/>
    </source>
</evidence>
<accession>A0A1I2QZ72</accession>
<sequence length="404" mass="46618">MTTETSDELLTELSNRMIAQLEAEGRRLSRSWMISLLLVATFFAMGLAPYVVNRDVVLRILDSQEESVALEKKLRSQLSYLAEPRLRYESLGVKFRDASRALHDDLQLMLTANEIEQNEYARHAELIRVEVDKILRNPWQFSGRRPMPTEMHNELRRHFDDYYQLGAGDPKPWNDNRFGDASRGILDQNNYLWEGAAQITDDWINVVVQDIRSIERQLERIQEDRRLRIKEITGRSERLAEVERMTDLDTPAGDLPIPFSELILWFPLIVTAVFWGLWARQGRWDRQHSSLLDLWRRRDPGGKVLNVDALREIGLGQIQSMAFVYAAGPVVAIMSAFIFFMHFNVFAELSQAGRFGVIEHFYTVLLGIALLASSAALVVSAMRQQRLFHPTTRSSDRKPEITET</sequence>
<keyword evidence="1" id="KW-0472">Membrane</keyword>
<keyword evidence="1" id="KW-1133">Transmembrane helix</keyword>
<dbReference type="STRING" id="1045558.SAMN05216175_10597"/>
<feature type="transmembrane region" description="Helical" evidence="1">
    <location>
        <begin position="262"/>
        <end position="279"/>
    </location>
</feature>
<gene>
    <name evidence="2" type="ORF">SAMN05216175_10597</name>
</gene>
<dbReference type="AlphaFoldDB" id="A0A1I2QZ72"/>
<evidence type="ECO:0000256" key="1">
    <source>
        <dbReference type="SAM" id="Phobius"/>
    </source>
</evidence>
<evidence type="ECO:0000313" key="3">
    <source>
        <dbReference type="Proteomes" id="UP000198623"/>
    </source>
</evidence>
<keyword evidence="3" id="KW-1185">Reference proteome</keyword>
<dbReference type="RefSeq" id="WP_090727046.1">
    <property type="nucleotide sequence ID" value="NZ_FOOU01000005.1"/>
</dbReference>
<feature type="transmembrane region" description="Helical" evidence="1">
    <location>
        <begin position="32"/>
        <end position="52"/>
    </location>
</feature>
<dbReference type="EMBL" id="FOOU01000005">
    <property type="protein sequence ID" value="SFG30936.1"/>
    <property type="molecule type" value="Genomic_DNA"/>
</dbReference>
<dbReference type="Proteomes" id="UP000198623">
    <property type="component" value="Unassembled WGS sequence"/>
</dbReference>
<proteinExistence type="predicted"/>
<reference evidence="3" key="1">
    <citation type="submission" date="2016-10" db="EMBL/GenBank/DDBJ databases">
        <authorList>
            <person name="Varghese N."/>
            <person name="Submissions S."/>
        </authorList>
    </citation>
    <scope>NUCLEOTIDE SEQUENCE [LARGE SCALE GENOMIC DNA]</scope>
    <source>
        <strain evidence="3">CGMCC 1.10971</strain>
    </source>
</reference>
<name>A0A1I2QZ72_9GAMM</name>
<keyword evidence="1" id="KW-0812">Transmembrane</keyword>
<organism evidence="2 3">
    <name type="scientific">Neptunomonas qingdaonensis</name>
    <dbReference type="NCBI Taxonomy" id="1045558"/>
    <lineage>
        <taxon>Bacteria</taxon>
        <taxon>Pseudomonadati</taxon>
        <taxon>Pseudomonadota</taxon>
        <taxon>Gammaproteobacteria</taxon>
        <taxon>Oceanospirillales</taxon>
        <taxon>Oceanospirillaceae</taxon>
        <taxon>Neptunomonas</taxon>
    </lineage>
</organism>
<feature type="transmembrane region" description="Helical" evidence="1">
    <location>
        <begin position="361"/>
        <end position="379"/>
    </location>
</feature>
<feature type="transmembrane region" description="Helical" evidence="1">
    <location>
        <begin position="322"/>
        <end position="341"/>
    </location>
</feature>
<protein>
    <submittedName>
        <fullName evidence="2">Uncharacterized protein</fullName>
    </submittedName>
</protein>